<dbReference type="PROSITE" id="PS51160">
    <property type="entry name" value="ACYLPHOSPHATASE_3"/>
    <property type="match status" value="1"/>
</dbReference>
<evidence type="ECO:0000256" key="6">
    <source>
        <dbReference type="RuleBase" id="RU004168"/>
    </source>
</evidence>
<dbReference type="EMBL" id="BAABJX010000021">
    <property type="protein sequence ID" value="GAA4829260.1"/>
    <property type="molecule type" value="Genomic_DNA"/>
</dbReference>
<feature type="domain" description="Acylphosphatase-like" evidence="7">
    <location>
        <begin position="4"/>
        <end position="90"/>
    </location>
</feature>
<dbReference type="Pfam" id="PF00708">
    <property type="entry name" value="Acylphosphatase"/>
    <property type="match status" value="1"/>
</dbReference>
<dbReference type="RefSeq" id="WP_345370248.1">
    <property type="nucleotide sequence ID" value="NZ_BAABJX010000021.1"/>
</dbReference>
<evidence type="ECO:0000313" key="8">
    <source>
        <dbReference type="EMBL" id="GAA4829260.1"/>
    </source>
</evidence>
<gene>
    <name evidence="8" type="ORF">GCM10023331_12970</name>
</gene>
<evidence type="ECO:0000256" key="4">
    <source>
        <dbReference type="ARBA" id="ARBA00047645"/>
    </source>
</evidence>
<dbReference type="Gene3D" id="3.30.70.100">
    <property type="match status" value="1"/>
</dbReference>
<dbReference type="EC" id="3.6.1.7" evidence="2"/>
<reference evidence="9" key="1">
    <citation type="journal article" date="2019" name="Int. J. Syst. Evol. Microbiol.">
        <title>The Global Catalogue of Microorganisms (GCM) 10K type strain sequencing project: providing services to taxonomists for standard genome sequencing and annotation.</title>
        <authorList>
            <consortium name="The Broad Institute Genomics Platform"/>
            <consortium name="The Broad Institute Genome Sequencing Center for Infectious Disease"/>
            <person name="Wu L."/>
            <person name="Ma J."/>
        </authorList>
    </citation>
    <scope>NUCLEOTIDE SEQUENCE [LARGE SCALE GENOMIC DNA]</scope>
    <source>
        <strain evidence="9">JCM 18326</strain>
    </source>
</reference>
<dbReference type="PANTHER" id="PTHR10029:SF3">
    <property type="entry name" value="ACYLPHOSPHATASE-RELATED"/>
    <property type="match status" value="1"/>
</dbReference>
<dbReference type="InterPro" id="IPR020456">
    <property type="entry name" value="Acylphosphatase"/>
</dbReference>
<sequence length="92" mass="10210">MINHLKVTVKGNVKAINYPKYTCEQANKLGIKGFVLSAADDAIYMEIEGNAPELAKMLSWCKKGSPECRVKSIQITSGAYMGYTSFEMKQLN</sequence>
<evidence type="ECO:0000256" key="5">
    <source>
        <dbReference type="PROSITE-ProRule" id="PRU00520"/>
    </source>
</evidence>
<dbReference type="SUPFAM" id="SSF54975">
    <property type="entry name" value="Acylphosphatase/BLUF domain-like"/>
    <property type="match status" value="1"/>
</dbReference>
<keyword evidence="3" id="KW-0378">Hydrolase</keyword>
<evidence type="ECO:0000256" key="1">
    <source>
        <dbReference type="ARBA" id="ARBA00005614"/>
    </source>
</evidence>
<keyword evidence="9" id="KW-1185">Reference proteome</keyword>
<comment type="caution">
    <text evidence="5">Lacks conserved residue(s) required for the propagation of feature annotation.</text>
</comment>
<name>A0ABP9D9U1_9BACT</name>
<comment type="caution">
    <text evidence="8">The sequence shown here is derived from an EMBL/GenBank/DDBJ whole genome shotgun (WGS) entry which is preliminary data.</text>
</comment>
<evidence type="ECO:0000313" key="9">
    <source>
        <dbReference type="Proteomes" id="UP001500298"/>
    </source>
</evidence>
<organism evidence="8 9">
    <name type="scientific">Algivirga pacifica</name>
    <dbReference type="NCBI Taxonomy" id="1162670"/>
    <lineage>
        <taxon>Bacteria</taxon>
        <taxon>Pseudomonadati</taxon>
        <taxon>Bacteroidota</taxon>
        <taxon>Cytophagia</taxon>
        <taxon>Cytophagales</taxon>
        <taxon>Flammeovirgaceae</taxon>
        <taxon>Algivirga</taxon>
    </lineage>
</organism>
<accession>A0ABP9D9U1</accession>
<dbReference type="InterPro" id="IPR001792">
    <property type="entry name" value="Acylphosphatase-like_dom"/>
</dbReference>
<proteinExistence type="inferred from homology"/>
<evidence type="ECO:0000256" key="3">
    <source>
        <dbReference type="ARBA" id="ARBA00022801"/>
    </source>
</evidence>
<dbReference type="PANTHER" id="PTHR10029">
    <property type="entry name" value="ACYLPHOSPHATASE"/>
    <property type="match status" value="1"/>
</dbReference>
<protein>
    <recommendedName>
        <fullName evidence="2">acylphosphatase</fullName>
        <ecNumber evidence="2">3.6.1.7</ecNumber>
    </recommendedName>
</protein>
<evidence type="ECO:0000256" key="2">
    <source>
        <dbReference type="ARBA" id="ARBA00012150"/>
    </source>
</evidence>
<comment type="catalytic activity">
    <reaction evidence="4">
        <text>an acyl phosphate + H2O = a carboxylate + phosphate + H(+)</text>
        <dbReference type="Rhea" id="RHEA:14965"/>
        <dbReference type="ChEBI" id="CHEBI:15377"/>
        <dbReference type="ChEBI" id="CHEBI:15378"/>
        <dbReference type="ChEBI" id="CHEBI:29067"/>
        <dbReference type="ChEBI" id="CHEBI:43474"/>
        <dbReference type="ChEBI" id="CHEBI:59918"/>
        <dbReference type="EC" id="3.6.1.7"/>
    </reaction>
</comment>
<comment type="similarity">
    <text evidence="1 6">Belongs to the acylphosphatase family.</text>
</comment>
<evidence type="ECO:0000259" key="7">
    <source>
        <dbReference type="PROSITE" id="PS51160"/>
    </source>
</evidence>
<dbReference type="InterPro" id="IPR036046">
    <property type="entry name" value="Acylphosphatase-like_dom_sf"/>
</dbReference>
<dbReference type="Proteomes" id="UP001500298">
    <property type="component" value="Unassembled WGS sequence"/>
</dbReference>